<dbReference type="EMBL" id="JAWDJW010011052">
    <property type="protein sequence ID" value="KAK3045081.1"/>
    <property type="molecule type" value="Genomic_DNA"/>
</dbReference>
<gene>
    <name evidence="1" type="ORF">LTS18_014622</name>
</gene>
<proteinExistence type="predicted"/>
<dbReference type="Proteomes" id="UP001186974">
    <property type="component" value="Unassembled WGS sequence"/>
</dbReference>
<accession>A0ACC3CUZ7</accession>
<keyword evidence="2" id="KW-1185">Reference proteome</keyword>
<reference evidence="1" key="1">
    <citation type="submission" date="2024-09" db="EMBL/GenBank/DDBJ databases">
        <title>Black Yeasts Isolated from many extreme environments.</title>
        <authorList>
            <person name="Coleine C."/>
            <person name="Stajich J.E."/>
            <person name="Selbmann L."/>
        </authorList>
    </citation>
    <scope>NUCLEOTIDE SEQUENCE</scope>
    <source>
        <strain evidence="1">CCFEE 5737</strain>
    </source>
</reference>
<organism evidence="1 2">
    <name type="scientific">Coniosporium uncinatum</name>
    <dbReference type="NCBI Taxonomy" id="93489"/>
    <lineage>
        <taxon>Eukaryota</taxon>
        <taxon>Fungi</taxon>
        <taxon>Dikarya</taxon>
        <taxon>Ascomycota</taxon>
        <taxon>Pezizomycotina</taxon>
        <taxon>Dothideomycetes</taxon>
        <taxon>Dothideomycetes incertae sedis</taxon>
        <taxon>Coniosporium</taxon>
    </lineage>
</organism>
<evidence type="ECO:0000313" key="2">
    <source>
        <dbReference type="Proteomes" id="UP001186974"/>
    </source>
</evidence>
<sequence>MPGRLIMDEHGVNGAAKLSNGIHSDSDGVANNGVRRKDSPHLSAAKNLQAKPTANGERSIPQRDGPPSGDPRAIGSANGTSQSSAPSGLASLQDLPPEIISLTESMQPFGRLVERVSQACFNDALQLIEELANLSVPPNGAPNGVNGVHSTPTDNGNMSANNVAKKKKLMEFAKLHRERFIQLGVLTLWGKDMASVQRLIDVNFWMQERKTRYNWAIDALGISKKALEPFKVPNPDVTTALEVLSTGKAPWMPDLGYIPAEPLTPQQMLKTLRNMNIQLSLRLNLHEKIPRYLRGWTVRSGRATFYSPLEFELDVAISSEEPSSQFWFIDIRFLFEPAPALPDGRFRQGLENQANVKLYESGLVGCYDFFHSLVMTHKIAILRGQAIEMSRGAWIDVMR</sequence>
<protein>
    <submittedName>
        <fullName evidence="1">Uncharacterized protein</fullName>
    </submittedName>
</protein>
<feature type="non-terminal residue" evidence="1">
    <location>
        <position position="399"/>
    </location>
</feature>
<evidence type="ECO:0000313" key="1">
    <source>
        <dbReference type="EMBL" id="KAK3045081.1"/>
    </source>
</evidence>
<name>A0ACC3CUZ7_9PEZI</name>
<comment type="caution">
    <text evidence="1">The sequence shown here is derived from an EMBL/GenBank/DDBJ whole genome shotgun (WGS) entry which is preliminary data.</text>
</comment>